<protein>
    <recommendedName>
        <fullName evidence="3">DUF2316 family protein</fullName>
    </recommendedName>
</protein>
<reference evidence="1 2" key="1">
    <citation type="journal article" date="2014" name="Genome Announc.">
        <title>The Genome Sequence of Bifidobacterium moukalabense DSM 27321 Highlights the Close Phylogenetic Relatedness with the Bifidobacterium dentium Taxon.</title>
        <authorList>
            <person name="Lugli G.A."/>
            <person name="Duranti S."/>
            <person name="Milani C."/>
            <person name="Turroni F."/>
            <person name="Viappiani A."/>
            <person name="Mangifesta M."/>
            <person name="van Sinderen D."/>
            <person name="Ventura M."/>
        </authorList>
    </citation>
    <scope>NUCLEOTIDE SEQUENCE [LARGE SCALE GENOMIC DNA]</scope>
    <source>
        <strain evidence="1 2">DSM 27321</strain>
    </source>
</reference>
<keyword evidence="2" id="KW-1185">Reference proteome</keyword>
<evidence type="ECO:0000313" key="2">
    <source>
        <dbReference type="Proteomes" id="UP000019155"/>
    </source>
</evidence>
<organism evidence="1 2">
    <name type="scientific">Bifidobacterium moukalabense DSM 27321</name>
    <dbReference type="NCBI Taxonomy" id="1435051"/>
    <lineage>
        <taxon>Bacteria</taxon>
        <taxon>Bacillati</taxon>
        <taxon>Actinomycetota</taxon>
        <taxon>Actinomycetes</taxon>
        <taxon>Bifidobacteriales</taxon>
        <taxon>Bifidobacteriaceae</taxon>
        <taxon>Bifidobacterium</taxon>
    </lineage>
</organism>
<dbReference type="STRING" id="1435051.BMOU_2077"/>
<dbReference type="eggNOG" id="COG4367">
    <property type="taxonomic scope" value="Bacteria"/>
</dbReference>
<dbReference type="PATRIC" id="fig|1435051.3.peg.2063"/>
<dbReference type="Proteomes" id="UP000019155">
    <property type="component" value="Unassembled WGS sequence"/>
</dbReference>
<sequence>MSLTVQQKETAAAEFAAAMKRLGLTTMQVADDFDMPESRIAELLKLHNVRHIEDGWVLRNYLIEKADAEGIELPPFTVLQGDPENYWFLDMRRIRKLNLKA</sequence>
<evidence type="ECO:0000313" key="1">
    <source>
        <dbReference type="EMBL" id="ETY70409.1"/>
    </source>
</evidence>
<dbReference type="Pfam" id="PF10078">
    <property type="entry name" value="DUF2316"/>
    <property type="match status" value="1"/>
</dbReference>
<gene>
    <name evidence="1" type="ORF">BMOU_2077</name>
</gene>
<dbReference type="EMBL" id="AZMV01000008">
    <property type="protein sequence ID" value="ETY70409.1"/>
    <property type="molecule type" value="Genomic_DNA"/>
</dbReference>
<comment type="caution">
    <text evidence="1">The sequence shown here is derived from an EMBL/GenBank/DDBJ whole genome shotgun (WGS) entry which is preliminary data.</text>
</comment>
<evidence type="ECO:0008006" key="3">
    <source>
        <dbReference type="Google" id="ProtNLM"/>
    </source>
</evidence>
<proteinExistence type="predicted"/>
<name>W4N614_9BIFI</name>
<accession>W4N614</accession>
<dbReference type="AlphaFoldDB" id="W4N614"/>
<dbReference type="InterPro" id="IPR018757">
    <property type="entry name" value="DUF2316"/>
</dbReference>